<name>A0ABV0NYW9_9TELE</name>
<dbReference type="InterPro" id="IPR000023">
    <property type="entry name" value="Phosphofructokinase_dom"/>
</dbReference>
<evidence type="ECO:0000256" key="3">
    <source>
        <dbReference type="ARBA" id="ARBA00022777"/>
    </source>
</evidence>
<feature type="domain" description="Phosphofructokinase" evidence="6">
    <location>
        <begin position="11"/>
        <end position="69"/>
    </location>
</feature>
<comment type="caution">
    <text evidence="7">The sequence shown here is derived from an EMBL/GenBank/DDBJ whole genome shotgun (WGS) entry which is preliminary data.</text>
</comment>
<dbReference type="Gene3D" id="3.40.50.450">
    <property type="match status" value="1"/>
</dbReference>
<evidence type="ECO:0000256" key="2">
    <source>
        <dbReference type="ARBA" id="ARBA00022723"/>
    </source>
</evidence>
<dbReference type="SUPFAM" id="SSF53784">
    <property type="entry name" value="Phosphofructokinase"/>
    <property type="match status" value="1"/>
</dbReference>
<evidence type="ECO:0000256" key="1">
    <source>
        <dbReference type="ARBA" id="ARBA00022679"/>
    </source>
</evidence>
<keyword evidence="1" id="KW-0808">Transferase</keyword>
<dbReference type="PANTHER" id="PTHR13697:SF5">
    <property type="entry name" value="ATP-DEPENDENT 6-PHOSPHOFRUCTOKINASE, PLATELET TYPE"/>
    <property type="match status" value="1"/>
</dbReference>
<protein>
    <recommendedName>
        <fullName evidence="6">Phosphofructokinase domain-containing protein</fullName>
    </recommendedName>
</protein>
<evidence type="ECO:0000256" key="4">
    <source>
        <dbReference type="ARBA" id="ARBA00022842"/>
    </source>
</evidence>
<evidence type="ECO:0000256" key="5">
    <source>
        <dbReference type="ARBA" id="ARBA00048070"/>
    </source>
</evidence>
<dbReference type="Pfam" id="PF00365">
    <property type="entry name" value="PFK"/>
    <property type="match status" value="1"/>
</dbReference>
<sequence>MGLYVGAKVYFIHEGGTVIGSARCKDFRSHEGRLKAAHNLVQHGITNLCVIGGDGSLTGANLFREEWSGLLTELVEQGSGAQ</sequence>
<evidence type="ECO:0000259" key="6">
    <source>
        <dbReference type="Pfam" id="PF00365"/>
    </source>
</evidence>
<evidence type="ECO:0000313" key="8">
    <source>
        <dbReference type="Proteomes" id="UP001476798"/>
    </source>
</evidence>
<keyword evidence="8" id="KW-1185">Reference proteome</keyword>
<dbReference type="Proteomes" id="UP001476798">
    <property type="component" value="Unassembled WGS sequence"/>
</dbReference>
<proteinExistence type="predicted"/>
<evidence type="ECO:0000313" key="7">
    <source>
        <dbReference type="EMBL" id="MEQ2176560.1"/>
    </source>
</evidence>
<keyword evidence="3" id="KW-0418">Kinase</keyword>
<dbReference type="PANTHER" id="PTHR13697">
    <property type="entry name" value="PHOSPHOFRUCTOKINASE"/>
    <property type="match status" value="1"/>
</dbReference>
<gene>
    <name evidence="7" type="ORF">GOODEAATRI_029204</name>
</gene>
<accession>A0ABV0NYW9</accession>
<comment type="catalytic activity">
    <reaction evidence="5">
        <text>beta-D-fructose 6-phosphate + ATP = beta-D-fructose 1,6-bisphosphate + ADP + H(+)</text>
        <dbReference type="Rhea" id="RHEA:16109"/>
        <dbReference type="ChEBI" id="CHEBI:15378"/>
        <dbReference type="ChEBI" id="CHEBI:30616"/>
        <dbReference type="ChEBI" id="CHEBI:32966"/>
        <dbReference type="ChEBI" id="CHEBI:57634"/>
        <dbReference type="ChEBI" id="CHEBI:456216"/>
        <dbReference type="EC" id="2.7.1.11"/>
    </reaction>
</comment>
<dbReference type="EMBL" id="JAHRIO010054221">
    <property type="protein sequence ID" value="MEQ2176560.1"/>
    <property type="molecule type" value="Genomic_DNA"/>
</dbReference>
<keyword evidence="2" id="KW-0479">Metal-binding</keyword>
<keyword evidence="4" id="KW-0460">Magnesium</keyword>
<reference evidence="7 8" key="1">
    <citation type="submission" date="2021-06" db="EMBL/GenBank/DDBJ databases">
        <authorList>
            <person name="Palmer J.M."/>
        </authorList>
    </citation>
    <scope>NUCLEOTIDE SEQUENCE [LARGE SCALE GENOMIC DNA]</scope>
    <source>
        <strain evidence="7 8">GA_2019</strain>
        <tissue evidence="7">Muscle</tissue>
    </source>
</reference>
<organism evidence="7 8">
    <name type="scientific">Goodea atripinnis</name>
    <dbReference type="NCBI Taxonomy" id="208336"/>
    <lineage>
        <taxon>Eukaryota</taxon>
        <taxon>Metazoa</taxon>
        <taxon>Chordata</taxon>
        <taxon>Craniata</taxon>
        <taxon>Vertebrata</taxon>
        <taxon>Euteleostomi</taxon>
        <taxon>Actinopterygii</taxon>
        <taxon>Neopterygii</taxon>
        <taxon>Teleostei</taxon>
        <taxon>Neoteleostei</taxon>
        <taxon>Acanthomorphata</taxon>
        <taxon>Ovalentaria</taxon>
        <taxon>Atherinomorphae</taxon>
        <taxon>Cyprinodontiformes</taxon>
        <taxon>Goodeidae</taxon>
        <taxon>Goodea</taxon>
    </lineage>
</organism>
<dbReference type="InterPro" id="IPR035966">
    <property type="entry name" value="PKF_sf"/>
</dbReference>